<organism evidence="15 16">
    <name type="scientific">Lacticaseibacillus pantheris DSM 15945 = JCM 12539 = NBRC 106106</name>
    <dbReference type="NCBI Taxonomy" id="1423783"/>
    <lineage>
        <taxon>Bacteria</taxon>
        <taxon>Bacillati</taxon>
        <taxon>Bacillota</taxon>
        <taxon>Bacilli</taxon>
        <taxon>Lactobacillales</taxon>
        <taxon>Lactobacillaceae</taxon>
        <taxon>Lacticaseibacillus</taxon>
    </lineage>
</organism>
<dbReference type="GO" id="GO:0008559">
    <property type="term" value="F:ABC-type xenobiotic transporter activity"/>
    <property type="evidence" value="ECO:0007669"/>
    <property type="project" value="UniProtKB-EC"/>
</dbReference>
<dbReference type="SMART" id="SM00382">
    <property type="entry name" value="AAA"/>
    <property type="match status" value="1"/>
</dbReference>
<reference evidence="15 16" key="1">
    <citation type="journal article" date="2015" name="Genome Announc.">
        <title>Expanding the biotechnology potential of lactobacilli through comparative genomics of 213 strains and associated genera.</title>
        <authorList>
            <person name="Sun Z."/>
            <person name="Harris H.M."/>
            <person name="McCann A."/>
            <person name="Guo C."/>
            <person name="Argimon S."/>
            <person name="Zhang W."/>
            <person name="Yang X."/>
            <person name="Jeffery I.B."/>
            <person name="Cooney J.C."/>
            <person name="Kagawa T.F."/>
            <person name="Liu W."/>
            <person name="Song Y."/>
            <person name="Salvetti E."/>
            <person name="Wrobel A."/>
            <person name="Rasinkangas P."/>
            <person name="Parkhill J."/>
            <person name="Rea M.C."/>
            <person name="O'Sullivan O."/>
            <person name="Ritari J."/>
            <person name="Douillard F.P."/>
            <person name="Paul Ross R."/>
            <person name="Yang R."/>
            <person name="Briner A.E."/>
            <person name="Felis G.E."/>
            <person name="de Vos W.M."/>
            <person name="Barrangou R."/>
            <person name="Klaenhammer T.R."/>
            <person name="Caufield P.W."/>
            <person name="Cui Y."/>
            <person name="Zhang H."/>
            <person name="O'Toole P.W."/>
        </authorList>
    </citation>
    <scope>NUCLEOTIDE SEQUENCE [LARGE SCALE GENOMIC DNA]</scope>
    <source>
        <strain evidence="15 16">DSM 15945</strain>
    </source>
</reference>
<dbReference type="PROSITE" id="PS50893">
    <property type="entry name" value="ABC_TRANSPORTER_2"/>
    <property type="match status" value="1"/>
</dbReference>
<evidence type="ECO:0000256" key="10">
    <source>
        <dbReference type="ARBA" id="ARBA00061674"/>
    </source>
</evidence>
<dbReference type="AlphaFoldDB" id="A0A0R1U3Z2"/>
<evidence type="ECO:0000256" key="3">
    <source>
        <dbReference type="ARBA" id="ARBA00022692"/>
    </source>
</evidence>
<feature type="transmembrane region" description="Helical" evidence="12">
    <location>
        <begin position="237"/>
        <end position="255"/>
    </location>
</feature>
<dbReference type="Pfam" id="PF00664">
    <property type="entry name" value="ABC_membrane"/>
    <property type="match status" value="1"/>
</dbReference>
<comment type="function">
    <text evidence="9">Efflux transporter for a variety of amphiphilic cationic compounds, including antibiotics.</text>
</comment>
<dbReference type="GO" id="GO:0016887">
    <property type="term" value="F:ATP hydrolysis activity"/>
    <property type="evidence" value="ECO:0007669"/>
    <property type="project" value="InterPro"/>
</dbReference>
<dbReference type="Gene3D" id="3.40.50.300">
    <property type="entry name" value="P-loop containing nucleotide triphosphate hydrolases"/>
    <property type="match status" value="1"/>
</dbReference>
<gene>
    <name evidence="15" type="ORF">FC50_GL001363</name>
</gene>
<dbReference type="Proteomes" id="UP000051922">
    <property type="component" value="Unassembled WGS sequence"/>
</dbReference>
<dbReference type="InterPro" id="IPR027417">
    <property type="entry name" value="P-loop_NTPase"/>
</dbReference>
<feature type="domain" description="ABC transporter" evidence="13">
    <location>
        <begin position="329"/>
        <end position="564"/>
    </location>
</feature>
<dbReference type="InterPro" id="IPR003439">
    <property type="entry name" value="ABC_transporter-like_ATP-bd"/>
</dbReference>
<dbReference type="Pfam" id="PF00005">
    <property type="entry name" value="ABC_tran"/>
    <property type="match status" value="1"/>
</dbReference>
<keyword evidence="4" id="KW-0547">Nucleotide-binding</keyword>
<feature type="transmembrane region" description="Helical" evidence="12">
    <location>
        <begin position="15"/>
        <end position="34"/>
    </location>
</feature>
<dbReference type="InterPro" id="IPR003593">
    <property type="entry name" value="AAA+_ATPase"/>
</dbReference>
<evidence type="ECO:0000256" key="6">
    <source>
        <dbReference type="ARBA" id="ARBA00022989"/>
    </source>
</evidence>
<feature type="domain" description="ABC transmembrane type-1" evidence="14">
    <location>
        <begin position="20"/>
        <end position="297"/>
    </location>
</feature>
<dbReference type="EC" id="7.6.2.2" evidence="2"/>
<evidence type="ECO:0000256" key="5">
    <source>
        <dbReference type="ARBA" id="ARBA00022840"/>
    </source>
</evidence>
<dbReference type="PATRIC" id="fig|1423783.4.peg.1405"/>
<evidence type="ECO:0000259" key="14">
    <source>
        <dbReference type="PROSITE" id="PS50929"/>
    </source>
</evidence>
<comment type="catalytic activity">
    <reaction evidence="8">
        <text>ATP + H2O + xenobioticSide 1 = ADP + phosphate + xenobioticSide 2.</text>
        <dbReference type="EC" id="7.6.2.2"/>
    </reaction>
</comment>
<keyword evidence="6 12" id="KW-1133">Transmembrane helix</keyword>
<dbReference type="InterPro" id="IPR011527">
    <property type="entry name" value="ABC1_TM_dom"/>
</dbReference>
<dbReference type="InterPro" id="IPR017871">
    <property type="entry name" value="ABC_transporter-like_CS"/>
</dbReference>
<feature type="transmembrane region" description="Helical" evidence="12">
    <location>
        <begin position="133"/>
        <end position="150"/>
    </location>
</feature>
<keyword evidence="3 12" id="KW-0812">Transmembrane</keyword>
<name>A0A0R1U3Z2_9LACO</name>
<dbReference type="EMBL" id="AZFJ01000049">
    <property type="protein sequence ID" value="KRL85960.1"/>
    <property type="molecule type" value="Genomic_DNA"/>
</dbReference>
<dbReference type="GO" id="GO:0005524">
    <property type="term" value="F:ATP binding"/>
    <property type="evidence" value="ECO:0007669"/>
    <property type="project" value="UniProtKB-KW"/>
</dbReference>
<dbReference type="GO" id="GO:0015421">
    <property type="term" value="F:ABC-type oligopeptide transporter activity"/>
    <property type="evidence" value="ECO:0007669"/>
    <property type="project" value="TreeGrafter"/>
</dbReference>
<dbReference type="STRING" id="1423783.FC50_GL001363"/>
<feature type="transmembrane region" description="Helical" evidence="12">
    <location>
        <begin position="54"/>
        <end position="79"/>
    </location>
</feature>
<dbReference type="PROSITE" id="PS00211">
    <property type="entry name" value="ABC_TRANSPORTER_1"/>
    <property type="match status" value="1"/>
</dbReference>
<dbReference type="Gene3D" id="1.20.1560.10">
    <property type="entry name" value="ABC transporter type 1, transmembrane domain"/>
    <property type="match status" value="1"/>
</dbReference>
<dbReference type="PANTHER" id="PTHR43394">
    <property type="entry name" value="ATP-DEPENDENT PERMEASE MDL1, MITOCHONDRIAL"/>
    <property type="match status" value="1"/>
</dbReference>
<evidence type="ECO:0000256" key="1">
    <source>
        <dbReference type="ARBA" id="ARBA00004651"/>
    </source>
</evidence>
<keyword evidence="5" id="KW-0067">ATP-binding</keyword>
<dbReference type="CDD" id="cd18551">
    <property type="entry name" value="ABC_6TM_LmrA_like"/>
    <property type="match status" value="1"/>
</dbReference>
<keyword evidence="16" id="KW-1185">Reference proteome</keyword>
<evidence type="ECO:0000256" key="2">
    <source>
        <dbReference type="ARBA" id="ARBA00012191"/>
    </source>
</evidence>
<feature type="transmembrane region" description="Helical" evidence="12">
    <location>
        <begin position="156"/>
        <end position="173"/>
    </location>
</feature>
<dbReference type="FunFam" id="3.40.50.300:FF:000218">
    <property type="entry name" value="Multidrug ABC transporter ATP-binding protein"/>
    <property type="match status" value="1"/>
</dbReference>
<dbReference type="GO" id="GO:0005886">
    <property type="term" value="C:plasma membrane"/>
    <property type="evidence" value="ECO:0007669"/>
    <property type="project" value="UniProtKB-SubCell"/>
</dbReference>
<evidence type="ECO:0000256" key="9">
    <source>
        <dbReference type="ARBA" id="ARBA00059943"/>
    </source>
</evidence>
<evidence type="ECO:0000256" key="8">
    <source>
        <dbReference type="ARBA" id="ARBA00034018"/>
    </source>
</evidence>
<sequence>MRNFLGLISRIHPKYWQLGVGLALGLVATVFQLLVPHFAQTLINQLGHHVDTVFVVGVIGLFVLSALVSAGSGTILGFFGEDVVAKLRTLMWDKILRLPVGYYENTKSGEVSSRLVNDTTQVKDLLANSVPQMATSILQLFGALAFMLVMDWRMTLLMFVAVPLVLLVIMPVANQSRKIAFGRQDALAGFNGEANEVIGEVRLVKSSTAEPVEAQRGHARVDALYQLGLKEAMYDSIAGPVMTMVMMGMVVGMLAYGANRIAQGTMTMGTLFSFLMYLVQMISPFTTLGQFFTSLGKASGSTARIQELLMVPDEPQGTAALDSVSGQTLAMNDVNFSYADGEQVLHDVSFVAEPNKVIAFAGPSGGGKSTIFGLIERYYTPQSGRITLGDHDVNQVDLTAWRQQIGLVSQDAPIMAGTVRYNLTYGLTGDYDDERLWQVLLMAYAEDFVRRLPDGLDTQVGERGVKLSGGQRQRIAIARAFLRDPQILMLDEATASLDSESEMMVQKALTKLMHNRTTLVIAHRLSTIVNADQIYFIEQGTVSGHGTHDELVAHHDLYREYVENQFGHEEQSA</sequence>
<comment type="caution">
    <text evidence="15">The sequence shown here is derived from an EMBL/GenBank/DDBJ whole genome shotgun (WGS) entry which is preliminary data.</text>
</comment>
<evidence type="ECO:0000256" key="12">
    <source>
        <dbReference type="SAM" id="Phobius"/>
    </source>
</evidence>
<evidence type="ECO:0000313" key="16">
    <source>
        <dbReference type="Proteomes" id="UP000051922"/>
    </source>
</evidence>
<keyword evidence="7 12" id="KW-0472">Membrane</keyword>
<dbReference type="SUPFAM" id="SSF52540">
    <property type="entry name" value="P-loop containing nucleoside triphosphate hydrolases"/>
    <property type="match status" value="1"/>
</dbReference>
<evidence type="ECO:0000256" key="4">
    <source>
        <dbReference type="ARBA" id="ARBA00022741"/>
    </source>
</evidence>
<evidence type="ECO:0000313" key="15">
    <source>
        <dbReference type="EMBL" id="KRL85960.1"/>
    </source>
</evidence>
<comment type="subcellular location">
    <subcellularLocation>
        <location evidence="1">Cell membrane</location>
        <topology evidence="1">Multi-pass membrane protein</topology>
    </subcellularLocation>
</comment>
<protein>
    <recommendedName>
        <fullName evidence="11">Multidrug resistance ABC transporter ATP-binding and permease protein</fullName>
        <ecNumber evidence="2">7.6.2.2</ecNumber>
    </recommendedName>
</protein>
<dbReference type="SUPFAM" id="SSF90123">
    <property type="entry name" value="ABC transporter transmembrane region"/>
    <property type="match status" value="1"/>
</dbReference>
<dbReference type="PROSITE" id="PS50929">
    <property type="entry name" value="ABC_TM1F"/>
    <property type="match status" value="1"/>
</dbReference>
<dbReference type="PANTHER" id="PTHR43394:SF1">
    <property type="entry name" value="ATP-BINDING CASSETTE SUB-FAMILY B MEMBER 10, MITOCHONDRIAL"/>
    <property type="match status" value="1"/>
</dbReference>
<evidence type="ECO:0000256" key="11">
    <source>
        <dbReference type="ARBA" id="ARBA00072598"/>
    </source>
</evidence>
<dbReference type="InterPro" id="IPR036640">
    <property type="entry name" value="ABC1_TM_sf"/>
</dbReference>
<evidence type="ECO:0000259" key="13">
    <source>
        <dbReference type="PROSITE" id="PS50893"/>
    </source>
</evidence>
<evidence type="ECO:0000256" key="7">
    <source>
        <dbReference type="ARBA" id="ARBA00023136"/>
    </source>
</evidence>
<accession>A0A0R1U3Z2</accession>
<comment type="similarity">
    <text evidence="10">Belongs to the ABC transporter superfamily. Multidrug exporter LmrA (TC 3.A.1.117.1) family.</text>
</comment>
<dbReference type="InterPro" id="IPR039421">
    <property type="entry name" value="Type_1_exporter"/>
</dbReference>
<proteinExistence type="inferred from homology"/>